<dbReference type="InterPro" id="IPR025558">
    <property type="entry name" value="DUF4283"/>
</dbReference>
<feature type="region of interest" description="Disordered" evidence="1">
    <location>
        <begin position="196"/>
        <end position="267"/>
    </location>
</feature>
<dbReference type="EMBL" id="WHWC01000015">
    <property type="protein sequence ID" value="KAG8369019.1"/>
    <property type="molecule type" value="Genomic_DNA"/>
</dbReference>
<dbReference type="Proteomes" id="UP000826271">
    <property type="component" value="Unassembled WGS sequence"/>
</dbReference>
<dbReference type="Pfam" id="PF14111">
    <property type="entry name" value="DUF4283"/>
    <property type="match status" value="1"/>
</dbReference>
<evidence type="ECO:0000313" key="4">
    <source>
        <dbReference type="Proteomes" id="UP000826271"/>
    </source>
</evidence>
<comment type="caution">
    <text evidence="3">The sequence shown here is derived from an EMBL/GenBank/DDBJ whole genome shotgun (WGS) entry which is preliminary data.</text>
</comment>
<protein>
    <recommendedName>
        <fullName evidence="2">DUF4283 domain-containing protein</fullName>
    </recommendedName>
</protein>
<organism evidence="3 4">
    <name type="scientific">Buddleja alternifolia</name>
    <dbReference type="NCBI Taxonomy" id="168488"/>
    <lineage>
        <taxon>Eukaryota</taxon>
        <taxon>Viridiplantae</taxon>
        <taxon>Streptophyta</taxon>
        <taxon>Embryophyta</taxon>
        <taxon>Tracheophyta</taxon>
        <taxon>Spermatophyta</taxon>
        <taxon>Magnoliopsida</taxon>
        <taxon>eudicotyledons</taxon>
        <taxon>Gunneridae</taxon>
        <taxon>Pentapetalae</taxon>
        <taxon>asterids</taxon>
        <taxon>lamiids</taxon>
        <taxon>Lamiales</taxon>
        <taxon>Scrophulariaceae</taxon>
        <taxon>Buddlejeae</taxon>
        <taxon>Buddleja</taxon>
    </lineage>
</organism>
<accession>A0AAV6WMG1</accession>
<name>A0AAV6WMG1_9LAMI</name>
<evidence type="ECO:0000256" key="1">
    <source>
        <dbReference type="SAM" id="MobiDB-lite"/>
    </source>
</evidence>
<feature type="domain" description="DUF4283" evidence="2">
    <location>
        <begin position="59"/>
        <end position="121"/>
    </location>
</feature>
<evidence type="ECO:0000313" key="3">
    <source>
        <dbReference type="EMBL" id="KAG8369019.1"/>
    </source>
</evidence>
<feature type="compositionally biased region" description="Polar residues" evidence="1">
    <location>
        <begin position="243"/>
        <end position="253"/>
    </location>
</feature>
<feature type="compositionally biased region" description="Polar residues" evidence="1">
    <location>
        <begin position="203"/>
        <end position="227"/>
    </location>
</feature>
<evidence type="ECO:0000259" key="2">
    <source>
        <dbReference type="Pfam" id="PF14111"/>
    </source>
</evidence>
<sequence length="364" mass="40211">MPIMLIPSISKVNASSSDVDVERELARLRDKLLLRDDESEGVFVPAGLWESDTSNRELKLVGRVLTKRSFNFDAFKGTLLNLFRPKRGLDIHKIDQERFVLVFEHPVDMKKTIEGCPWCIISRFPNAPTKLLASLVISWDVLSMWTFHKMVFPGVRVSHIEDPCHLQYADGFVDPGDNTPYGPWLRATIGFSGRTVPQFKGPMNSSGQSRRTQQGHENSGNRSNFWSNRGAGSADSWRRAPLNTATDNTSTSRHSPRGNDGTVVGVTPGVENVEMGSVREDTRRSGGLAIHREVLGDSGDNGPTKDGGTELALSGYEEISESDLVSVPLTMARGRGMRWGQGRGGVGGEGVFIRWFNKGRVKVE</sequence>
<keyword evidence="4" id="KW-1185">Reference proteome</keyword>
<dbReference type="AlphaFoldDB" id="A0AAV6WMG1"/>
<proteinExistence type="predicted"/>
<gene>
    <name evidence="3" type="ORF">BUALT_Bualt15G0106700</name>
</gene>
<reference evidence="3" key="1">
    <citation type="submission" date="2019-10" db="EMBL/GenBank/DDBJ databases">
        <authorList>
            <person name="Zhang R."/>
            <person name="Pan Y."/>
            <person name="Wang J."/>
            <person name="Ma R."/>
            <person name="Yu S."/>
        </authorList>
    </citation>
    <scope>NUCLEOTIDE SEQUENCE</scope>
    <source>
        <strain evidence="3">LA-IB0</strain>
        <tissue evidence="3">Leaf</tissue>
    </source>
</reference>